<dbReference type="OrthoDB" id="7219826at2"/>
<dbReference type="RefSeq" id="WP_003627553.1">
    <property type="nucleotide sequence ID" value="NZ_BSCN01000074.1"/>
</dbReference>
<evidence type="ECO:0000313" key="1">
    <source>
        <dbReference type="EMBL" id="OAZ70601.1"/>
    </source>
</evidence>
<dbReference type="AlphaFoldDB" id="A0A1A0D711"/>
<dbReference type="GeneID" id="60377079"/>
<protein>
    <submittedName>
        <fullName evidence="1">Uncharacterized protein</fullName>
    </submittedName>
</protein>
<sequence>MSQPKKGWPKSWPLAVLCCCIILTLSIAAFSVGVALVLENSVAGPLWLFIAAITYYIADQSIEWKNRPGGGN</sequence>
<dbReference type="PATRIC" id="fig|438.15.peg.2503"/>
<organism evidence="1 2">
    <name type="scientific">Acetobacter pasteurianus</name>
    <name type="common">Acetobacter turbidans</name>
    <dbReference type="NCBI Taxonomy" id="438"/>
    <lineage>
        <taxon>Bacteria</taxon>
        <taxon>Pseudomonadati</taxon>
        <taxon>Pseudomonadota</taxon>
        <taxon>Alphaproteobacteria</taxon>
        <taxon>Acetobacterales</taxon>
        <taxon>Acetobacteraceae</taxon>
        <taxon>Acetobacter</taxon>
    </lineage>
</organism>
<dbReference type="EMBL" id="LYUD01000119">
    <property type="protein sequence ID" value="OAZ70601.1"/>
    <property type="molecule type" value="Genomic_DNA"/>
</dbReference>
<reference evidence="1 2" key="1">
    <citation type="submission" date="2016-05" db="EMBL/GenBank/DDBJ databases">
        <title>Genome sequencing of Acetobacter pasteurianus strain SRCM100623.</title>
        <authorList>
            <person name="Song Y.R."/>
        </authorList>
    </citation>
    <scope>NUCLEOTIDE SEQUENCE [LARGE SCALE GENOMIC DNA]</scope>
    <source>
        <strain evidence="1 2">SRCM100623</strain>
    </source>
</reference>
<name>A0A1A0D711_ACEPA</name>
<dbReference type="Proteomes" id="UP000093796">
    <property type="component" value="Unassembled WGS sequence"/>
</dbReference>
<evidence type="ECO:0000313" key="2">
    <source>
        <dbReference type="Proteomes" id="UP000093796"/>
    </source>
</evidence>
<accession>A0A1A0D711</accession>
<proteinExistence type="predicted"/>
<comment type="caution">
    <text evidence="1">The sequence shown here is derived from an EMBL/GenBank/DDBJ whole genome shotgun (WGS) entry which is preliminary data.</text>
</comment>
<gene>
    <name evidence="1" type="ORF">SRCM100623_02258</name>
</gene>